<evidence type="ECO:0000313" key="3">
    <source>
        <dbReference type="Proteomes" id="UP000785679"/>
    </source>
</evidence>
<evidence type="ECO:0000256" key="1">
    <source>
        <dbReference type="SAM" id="Phobius"/>
    </source>
</evidence>
<sequence length="70" mass="8028">MITHYSFHTNYYCLSKKPLSFPNVEFINWFFSCGVCISHAAAYGITILLVFSPFLSLSKQSFLDELQPTL</sequence>
<proteinExistence type="predicted"/>
<organism evidence="2 3">
    <name type="scientific">Halteria grandinella</name>
    <dbReference type="NCBI Taxonomy" id="5974"/>
    <lineage>
        <taxon>Eukaryota</taxon>
        <taxon>Sar</taxon>
        <taxon>Alveolata</taxon>
        <taxon>Ciliophora</taxon>
        <taxon>Intramacronucleata</taxon>
        <taxon>Spirotrichea</taxon>
        <taxon>Stichotrichia</taxon>
        <taxon>Sporadotrichida</taxon>
        <taxon>Halteriidae</taxon>
        <taxon>Halteria</taxon>
    </lineage>
</organism>
<keyword evidence="3" id="KW-1185">Reference proteome</keyword>
<protein>
    <submittedName>
        <fullName evidence="2">Uncharacterized protein</fullName>
    </submittedName>
</protein>
<name>A0A8J8SUL1_HALGN</name>
<evidence type="ECO:0000313" key="2">
    <source>
        <dbReference type="EMBL" id="TNV70896.1"/>
    </source>
</evidence>
<reference evidence="2" key="1">
    <citation type="submission" date="2019-06" db="EMBL/GenBank/DDBJ databases">
        <authorList>
            <person name="Zheng W."/>
        </authorList>
    </citation>
    <scope>NUCLEOTIDE SEQUENCE</scope>
    <source>
        <strain evidence="2">QDHG01</strain>
    </source>
</reference>
<dbReference type="Proteomes" id="UP000785679">
    <property type="component" value="Unassembled WGS sequence"/>
</dbReference>
<gene>
    <name evidence="2" type="ORF">FGO68_gene12821</name>
</gene>
<dbReference type="EMBL" id="RRYP01031836">
    <property type="protein sequence ID" value="TNV70896.1"/>
    <property type="molecule type" value="Genomic_DNA"/>
</dbReference>
<keyword evidence="1" id="KW-1133">Transmembrane helix</keyword>
<feature type="transmembrane region" description="Helical" evidence="1">
    <location>
        <begin position="26"/>
        <end position="51"/>
    </location>
</feature>
<dbReference type="AlphaFoldDB" id="A0A8J8SUL1"/>
<keyword evidence="1" id="KW-0472">Membrane</keyword>
<keyword evidence="1" id="KW-0812">Transmembrane</keyword>
<accession>A0A8J8SUL1</accession>
<comment type="caution">
    <text evidence="2">The sequence shown here is derived from an EMBL/GenBank/DDBJ whole genome shotgun (WGS) entry which is preliminary data.</text>
</comment>